<dbReference type="PIRSF" id="PIRSF001500">
    <property type="entry name" value="Chor_mut_pdt_Ppr"/>
    <property type="match status" value="1"/>
</dbReference>
<proteinExistence type="predicted"/>
<dbReference type="SUPFAM" id="SSF55021">
    <property type="entry name" value="ACT-like"/>
    <property type="match status" value="1"/>
</dbReference>
<evidence type="ECO:0000256" key="5">
    <source>
        <dbReference type="ARBA" id="ARBA00023141"/>
    </source>
</evidence>
<evidence type="ECO:0000256" key="6">
    <source>
        <dbReference type="ARBA" id="ARBA00023222"/>
    </source>
</evidence>
<feature type="domain" description="ACT" evidence="12">
    <location>
        <begin position="194"/>
        <end position="271"/>
    </location>
</feature>
<dbReference type="UniPathway" id="UPA00121">
    <property type="reaction ID" value="UER00345"/>
</dbReference>
<dbReference type="Gene3D" id="3.40.190.10">
    <property type="entry name" value="Periplasmic binding protein-like II"/>
    <property type="match status" value="2"/>
</dbReference>
<dbReference type="GO" id="GO:0009094">
    <property type="term" value="P:L-phenylalanine biosynthetic process"/>
    <property type="evidence" value="ECO:0007669"/>
    <property type="project" value="UniProtKB-UniPathway"/>
</dbReference>
<dbReference type="Pfam" id="PF00800">
    <property type="entry name" value="PDT"/>
    <property type="match status" value="1"/>
</dbReference>
<keyword evidence="14" id="KW-1185">Reference proteome</keyword>
<dbReference type="CDD" id="cd13632">
    <property type="entry name" value="PBP2_Aa-PDT_like"/>
    <property type="match status" value="1"/>
</dbReference>
<dbReference type="InterPro" id="IPR045865">
    <property type="entry name" value="ACT-like_dom_sf"/>
</dbReference>
<dbReference type="NCBIfam" id="NF008865">
    <property type="entry name" value="PRK11898.1"/>
    <property type="match status" value="1"/>
</dbReference>
<accession>A0A344UQP4</accession>
<dbReference type="RefSeq" id="WP_114043730.1">
    <property type="nucleotide sequence ID" value="NZ_CP025198.1"/>
</dbReference>
<dbReference type="GO" id="GO:0005737">
    <property type="term" value="C:cytoplasm"/>
    <property type="evidence" value="ECO:0007669"/>
    <property type="project" value="TreeGrafter"/>
</dbReference>
<dbReference type="KEGG" id="acij:JS278_00395"/>
<feature type="site" description="Essential for prephenate dehydratase activity" evidence="9">
    <location>
        <position position="172"/>
    </location>
</feature>
<evidence type="ECO:0000256" key="9">
    <source>
        <dbReference type="PIRSR" id="PIRSR001500-2"/>
    </source>
</evidence>
<dbReference type="OrthoDB" id="9802281at2"/>
<organism evidence="13 14">
    <name type="scientific">Acidipropionibacterium virtanenii</name>
    <dbReference type="NCBI Taxonomy" id="2057246"/>
    <lineage>
        <taxon>Bacteria</taxon>
        <taxon>Bacillati</taxon>
        <taxon>Actinomycetota</taxon>
        <taxon>Actinomycetes</taxon>
        <taxon>Propionibacteriales</taxon>
        <taxon>Propionibacteriaceae</taxon>
        <taxon>Acidipropionibacterium</taxon>
    </lineage>
</organism>
<evidence type="ECO:0000256" key="4">
    <source>
        <dbReference type="ARBA" id="ARBA00022605"/>
    </source>
</evidence>
<sequence>MLGYFGPAGTFTHQALRTLGTGDSRPFSSVVSAISAASAGEVEASLVPIENSVEGGVSATLDTLASVGGLQILREVVIPVQFGLYVRPGITLAEVTSVLTHPHAAAQCRGWLDAHLPKGTDITEGGSTAGAAKEVSDPFSRYDAAVCAPVAAEMYNLVPAAERIADNANAVTRFVLVGRRGPVAARTGDDRTTVVAFMHEDHPGALLDILQQFAFRGINLSRIESRPTKDQLGSYCFSIDAVGHIDDERMAAALKGLHRVCSEVTFLGSYPHAVVDGTPAPAQPPAPAGSTDRAYREAETWFAEVTGRSVEQQTRAGD</sequence>
<keyword evidence="4 10" id="KW-0028">Amino-acid biosynthesis</keyword>
<dbReference type="Pfam" id="PF01842">
    <property type="entry name" value="ACT"/>
    <property type="match status" value="1"/>
</dbReference>
<dbReference type="PROSITE" id="PS51671">
    <property type="entry name" value="ACT"/>
    <property type="match status" value="1"/>
</dbReference>
<gene>
    <name evidence="10 13" type="primary">pheA</name>
    <name evidence="13" type="ORF">JS278_00395</name>
</gene>
<dbReference type="SUPFAM" id="SSF53850">
    <property type="entry name" value="Periplasmic binding protein-like II"/>
    <property type="match status" value="1"/>
</dbReference>
<reference evidence="13 14" key="1">
    <citation type="submission" date="2017-12" db="EMBL/GenBank/DDBJ databases">
        <title>The whole genome sequence of the Acidipropionibacterium virtanenii sp. nov. type strain JS278.</title>
        <authorList>
            <person name="Laine P."/>
            <person name="Deptula P."/>
            <person name="Varmanen P."/>
            <person name="Auvinen P."/>
        </authorList>
    </citation>
    <scope>NUCLEOTIDE SEQUENCE [LARGE SCALE GENOMIC DNA]</scope>
    <source>
        <strain evidence="13 14">JS278</strain>
    </source>
</reference>
<evidence type="ECO:0000256" key="8">
    <source>
        <dbReference type="ARBA" id="ARBA00047848"/>
    </source>
</evidence>
<dbReference type="FunFam" id="3.30.70.260:FF:000012">
    <property type="entry name" value="Prephenate dehydratase"/>
    <property type="match status" value="1"/>
</dbReference>
<protein>
    <recommendedName>
        <fullName evidence="3 10">Prephenate dehydratase</fullName>
        <shortName evidence="10">PDT</shortName>
        <ecNumber evidence="2 10">4.2.1.51</ecNumber>
    </recommendedName>
</protein>
<feature type="domain" description="Prephenate dehydratase" evidence="11">
    <location>
        <begin position="1"/>
        <end position="179"/>
    </location>
</feature>
<evidence type="ECO:0000256" key="2">
    <source>
        <dbReference type="ARBA" id="ARBA00013147"/>
    </source>
</evidence>
<dbReference type="EC" id="4.2.1.51" evidence="2 10"/>
<dbReference type="EMBL" id="CP025198">
    <property type="protein sequence ID" value="AXE37592.1"/>
    <property type="molecule type" value="Genomic_DNA"/>
</dbReference>
<evidence type="ECO:0000259" key="12">
    <source>
        <dbReference type="PROSITE" id="PS51671"/>
    </source>
</evidence>
<evidence type="ECO:0000256" key="10">
    <source>
        <dbReference type="RuleBase" id="RU361254"/>
    </source>
</evidence>
<comment type="pathway">
    <text evidence="1 10">Amino-acid biosynthesis; L-phenylalanine biosynthesis; phenylpyruvate from prephenate: step 1/1.</text>
</comment>
<dbReference type="PANTHER" id="PTHR21022:SF19">
    <property type="entry name" value="PREPHENATE DEHYDRATASE-RELATED"/>
    <property type="match status" value="1"/>
</dbReference>
<dbReference type="PROSITE" id="PS00858">
    <property type="entry name" value="PREPHENATE_DEHYDR_2"/>
    <property type="match status" value="1"/>
</dbReference>
<keyword evidence="5 10" id="KW-0057">Aromatic amino acid biosynthesis</keyword>
<dbReference type="PANTHER" id="PTHR21022">
    <property type="entry name" value="PREPHENATE DEHYDRATASE P PROTEIN"/>
    <property type="match status" value="1"/>
</dbReference>
<evidence type="ECO:0000259" key="11">
    <source>
        <dbReference type="PROSITE" id="PS51171"/>
    </source>
</evidence>
<evidence type="ECO:0000256" key="3">
    <source>
        <dbReference type="ARBA" id="ARBA00021872"/>
    </source>
</evidence>
<evidence type="ECO:0000256" key="7">
    <source>
        <dbReference type="ARBA" id="ARBA00023239"/>
    </source>
</evidence>
<dbReference type="AlphaFoldDB" id="A0A344UQP4"/>
<dbReference type="Proteomes" id="UP000251995">
    <property type="component" value="Chromosome"/>
</dbReference>
<keyword evidence="6 10" id="KW-0584">Phenylalanine biosynthesis</keyword>
<dbReference type="InterPro" id="IPR002912">
    <property type="entry name" value="ACT_dom"/>
</dbReference>
<dbReference type="InterPro" id="IPR001086">
    <property type="entry name" value="Preph_deHydtase"/>
</dbReference>
<dbReference type="Gene3D" id="3.30.70.260">
    <property type="match status" value="1"/>
</dbReference>
<evidence type="ECO:0000313" key="14">
    <source>
        <dbReference type="Proteomes" id="UP000251995"/>
    </source>
</evidence>
<dbReference type="InterPro" id="IPR018528">
    <property type="entry name" value="Preph_deHydtase_CS"/>
</dbReference>
<keyword evidence="7 10" id="KW-0456">Lyase</keyword>
<name>A0A344UQP4_9ACTN</name>
<evidence type="ECO:0000256" key="1">
    <source>
        <dbReference type="ARBA" id="ARBA00004741"/>
    </source>
</evidence>
<evidence type="ECO:0000313" key="13">
    <source>
        <dbReference type="EMBL" id="AXE37592.1"/>
    </source>
</evidence>
<comment type="catalytic activity">
    <reaction evidence="8 10">
        <text>prephenate + H(+) = 3-phenylpyruvate + CO2 + H2O</text>
        <dbReference type="Rhea" id="RHEA:21648"/>
        <dbReference type="ChEBI" id="CHEBI:15377"/>
        <dbReference type="ChEBI" id="CHEBI:15378"/>
        <dbReference type="ChEBI" id="CHEBI:16526"/>
        <dbReference type="ChEBI" id="CHEBI:18005"/>
        <dbReference type="ChEBI" id="CHEBI:29934"/>
        <dbReference type="EC" id="4.2.1.51"/>
    </reaction>
</comment>
<dbReference type="GO" id="GO:0004664">
    <property type="term" value="F:prephenate dehydratase activity"/>
    <property type="evidence" value="ECO:0007669"/>
    <property type="project" value="UniProtKB-UniRule"/>
</dbReference>
<dbReference type="PROSITE" id="PS51171">
    <property type="entry name" value="PREPHENATE_DEHYDR_3"/>
    <property type="match status" value="1"/>
</dbReference>
<dbReference type="InterPro" id="IPR008242">
    <property type="entry name" value="Chor_mutase/pphenate_deHydtase"/>
</dbReference>
<dbReference type="CDD" id="cd04905">
    <property type="entry name" value="ACT_CM-PDT"/>
    <property type="match status" value="1"/>
</dbReference>